<protein>
    <submittedName>
        <fullName evidence="3">T9SS type A sorting domain-containing protein</fullName>
    </submittedName>
</protein>
<dbReference type="EMBL" id="RYFC01000003">
    <property type="protein sequence ID" value="RTZ46357.1"/>
    <property type="molecule type" value="Genomic_DNA"/>
</dbReference>
<evidence type="ECO:0000313" key="4">
    <source>
        <dbReference type="Proteomes" id="UP000276953"/>
    </source>
</evidence>
<sequence length="103" mass="11557">MTYGRGAFTTRISNTTLATSESNRNMLNNRVYPNPSRGPLHVKLENGKPMDIEIYDASGRLVMTKKNVKSDEEFNIDNLGKGDYVLKALQNGSMVYTSVIIRK</sequence>
<comment type="caution">
    <text evidence="3">The sequence shown here is derived from an EMBL/GenBank/DDBJ whole genome shotgun (WGS) entry which is preliminary data.</text>
</comment>
<feature type="domain" description="Secretion system C-terminal sorting" evidence="2">
    <location>
        <begin position="31"/>
        <end position="101"/>
    </location>
</feature>
<keyword evidence="1" id="KW-0732">Signal</keyword>
<dbReference type="Proteomes" id="UP000276953">
    <property type="component" value="Unassembled WGS sequence"/>
</dbReference>
<proteinExistence type="predicted"/>
<accession>A0A432DTD5</accession>
<evidence type="ECO:0000313" key="3">
    <source>
        <dbReference type="EMBL" id="RTZ46357.1"/>
    </source>
</evidence>
<evidence type="ECO:0000256" key="1">
    <source>
        <dbReference type="ARBA" id="ARBA00022729"/>
    </source>
</evidence>
<dbReference type="InterPro" id="IPR026444">
    <property type="entry name" value="Secre_tail"/>
</dbReference>
<dbReference type="AlphaFoldDB" id="A0A432DTD5"/>
<evidence type="ECO:0000259" key="2">
    <source>
        <dbReference type="Pfam" id="PF18962"/>
    </source>
</evidence>
<reference evidence="3 4" key="1">
    <citation type="submission" date="2018-12" db="EMBL/GenBank/DDBJ databases">
        <title>Draft Genome Sequence of Chryseobacterium arthrosphaerae strain ED882-96 Isolated from the Blood of a Patient with Liver Cirrhosis in Taiwan.</title>
        <authorList>
            <person name="Lin J.-N."/>
            <person name="Lai C.-H."/>
            <person name="Yang C.-H."/>
            <person name="Huang Y.-H."/>
        </authorList>
    </citation>
    <scope>NUCLEOTIDE SEQUENCE [LARGE SCALE GENOMIC DNA]</scope>
    <source>
        <strain evidence="3 4">ED882-96</strain>
    </source>
</reference>
<dbReference type="NCBIfam" id="TIGR04183">
    <property type="entry name" value="Por_Secre_tail"/>
    <property type="match status" value="1"/>
</dbReference>
<gene>
    <name evidence="3" type="ORF">EJ377_18710</name>
</gene>
<organism evidence="3 4">
    <name type="scientific">Chryseobacterium arthrosphaerae</name>
    <dbReference type="NCBI Taxonomy" id="651561"/>
    <lineage>
        <taxon>Bacteria</taxon>
        <taxon>Pseudomonadati</taxon>
        <taxon>Bacteroidota</taxon>
        <taxon>Flavobacteriia</taxon>
        <taxon>Flavobacteriales</taxon>
        <taxon>Weeksellaceae</taxon>
        <taxon>Chryseobacterium group</taxon>
        <taxon>Chryseobacterium</taxon>
    </lineage>
</organism>
<dbReference type="Pfam" id="PF18962">
    <property type="entry name" value="Por_Secre_tail"/>
    <property type="match status" value="1"/>
</dbReference>
<name>A0A432DTD5_9FLAO</name>